<dbReference type="EMBL" id="QNZJ01000067">
    <property type="protein sequence ID" value="RTZ87914.1"/>
    <property type="molecule type" value="Genomic_DNA"/>
</dbReference>
<proteinExistence type="predicted"/>
<sequence>MARKTKYIVKLSKSEREKLNKLVKTGKIAAAKRYRAQIFLYADEGDDGPCLSDPQIAKKLELSVITVQRARQRLIEKGLDFTLERVKREKGPNPKKLDPEQEAKLISLACIEAPEGHARWSLRLLSERMVALDYVDSISHETVRQTLKKKEIKPWQCKEWCIAPQNHAGFVCAMEDILNVYQLDYSVQNPLVCMDETSKQLTKETRVPIPANTDHVEYYDSEYERNGTANIFMFFNPIEGKRRVDITDNRTAKDWAHQIKQLVDVDYPEAKKITLVMDNLNTHVGASLYKTFNPKEARRILDKLDFHYTPKHGSWLNMAEIEFSILGRECLDRRIPDKTALINEVNAWTEERNSKESKIIWRFKNEDARIKLKRLYPLI</sequence>
<dbReference type="SUPFAM" id="SSF46689">
    <property type="entry name" value="Homeodomain-like"/>
    <property type="match status" value="1"/>
</dbReference>
<protein>
    <submittedName>
        <fullName evidence="2">IS630 family transposase</fullName>
    </submittedName>
</protein>
<feature type="domain" description="Tc1-like transposase DDE" evidence="1">
    <location>
        <begin position="190"/>
        <end position="341"/>
    </location>
</feature>
<dbReference type="InterPro" id="IPR047655">
    <property type="entry name" value="Transpos_IS630-like"/>
</dbReference>
<name>A0A432GWM7_9DELT</name>
<dbReference type="Proteomes" id="UP000287719">
    <property type="component" value="Unassembled WGS sequence"/>
</dbReference>
<dbReference type="InterPro" id="IPR038717">
    <property type="entry name" value="Tc1-like_DDE_dom"/>
</dbReference>
<accession>A0A432GWM7</accession>
<dbReference type="Pfam" id="PF13358">
    <property type="entry name" value="DDE_3"/>
    <property type="match status" value="1"/>
</dbReference>
<feature type="non-terminal residue" evidence="2">
    <location>
        <position position="379"/>
    </location>
</feature>
<gene>
    <name evidence="2" type="ORF">DSY95_01680</name>
</gene>
<evidence type="ECO:0000313" key="3">
    <source>
        <dbReference type="Proteomes" id="UP000287719"/>
    </source>
</evidence>
<dbReference type="AlphaFoldDB" id="A0A432GWM7"/>
<comment type="caution">
    <text evidence="2">The sequence shown here is derived from an EMBL/GenBank/DDBJ whole genome shotgun (WGS) entry which is preliminary data.</text>
</comment>
<dbReference type="Pfam" id="PF13565">
    <property type="entry name" value="HTH_32"/>
    <property type="match status" value="1"/>
</dbReference>
<evidence type="ECO:0000313" key="2">
    <source>
        <dbReference type="EMBL" id="RTZ87914.1"/>
    </source>
</evidence>
<evidence type="ECO:0000259" key="1">
    <source>
        <dbReference type="Pfam" id="PF13358"/>
    </source>
</evidence>
<reference evidence="2 3" key="1">
    <citation type="submission" date="2018-06" db="EMBL/GenBank/DDBJ databases">
        <title>Combined omics and stable isotope probing to characterize newly discovered Mariana Back-Arc vent microbial communities.</title>
        <authorList>
            <person name="Trembath-Reichert E."/>
            <person name="Huber J.A."/>
        </authorList>
    </citation>
    <scope>NUCLEOTIDE SEQUENCE [LARGE SCALE GENOMIC DNA]</scope>
    <source>
        <strain evidence="2">MAG 54</strain>
    </source>
</reference>
<organism evidence="2 3">
    <name type="scientific">SAR324 cluster bacterium</name>
    <dbReference type="NCBI Taxonomy" id="2024889"/>
    <lineage>
        <taxon>Bacteria</taxon>
        <taxon>Deltaproteobacteria</taxon>
        <taxon>SAR324 cluster</taxon>
    </lineage>
</organism>
<dbReference type="NCBIfam" id="NF033545">
    <property type="entry name" value="transpos_IS630"/>
    <property type="match status" value="1"/>
</dbReference>
<dbReference type="InterPro" id="IPR009057">
    <property type="entry name" value="Homeodomain-like_sf"/>
</dbReference>